<dbReference type="SUPFAM" id="SSF51197">
    <property type="entry name" value="Clavaminate synthase-like"/>
    <property type="match status" value="1"/>
</dbReference>
<comment type="cofactor">
    <cofactor evidence="1">
        <name>Fe cation</name>
        <dbReference type="ChEBI" id="CHEBI:24875"/>
    </cofactor>
</comment>
<dbReference type="AlphaFoldDB" id="A0A1Y1Z973"/>
<evidence type="ECO:0000256" key="2">
    <source>
        <dbReference type="ARBA" id="ARBA00005830"/>
    </source>
</evidence>
<dbReference type="Proteomes" id="UP000193498">
    <property type="component" value="Unassembled WGS sequence"/>
</dbReference>
<dbReference type="Pfam" id="PF05721">
    <property type="entry name" value="PhyH"/>
    <property type="match status" value="1"/>
</dbReference>
<evidence type="ECO:0008006" key="5">
    <source>
        <dbReference type="Google" id="ProtNLM"/>
    </source>
</evidence>
<accession>A0A1Y1Z973</accession>
<comment type="similarity">
    <text evidence="2">Belongs to the PhyH family.</text>
</comment>
<dbReference type="OrthoDB" id="445007at2759"/>
<dbReference type="InParanoid" id="A0A1Y1Z973"/>
<evidence type="ECO:0000256" key="1">
    <source>
        <dbReference type="ARBA" id="ARBA00001962"/>
    </source>
</evidence>
<dbReference type="STRING" id="1314790.A0A1Y1Z973"/>
<reference evidence="3 4" key="1">
    <citation type="submission" date="2016-07" db="EMBL/GenBank/DDBJ databases">
        <title>Pervasive Adenine N6-methylation of Active Genes in Fungi.</title>
        <authorList>
            <consortium name="DOE Joint Genome Institute"/>
            <person name="Mondo S.J."/>
            <person name="Dannebaum R.O."/>
            <person name="Kuo R.C."/>
            <person name="Labutti K."/>
            <person name="Haridas S."/>
            <person name="Kuo A."/>
            <person name="Salamov A."/>
            <person name="Ahrendt S.R."/>
            <person name="Lipzen A."/>
            <person name="Sullivan W."/>
            <person name="Andreopoulos W.B."/>
            <person name="Clum A."/>
            <person name="Lindquist E."/>
            <person name="Daum C."/>
            <person name="Ramamoorthy G.K."/>
            <person name="Gryganskyi A."/>
            <person name="Culley D."/>
            <person name="Magnuson J.K."/>
            <person name="James T.Y."/>
            <person name="O'Malley M.A."/>
            <person name="Stajich J.E."/>
            <person name="Spatafora J.W."/>
            <person name="Visel A."/>
            <person name="Grigoriev I.V."/>
        </authorList>
    </citation>
    <scope>NUCLEOTIDE SEQUENCE [LARGE SCALE GENOMIC DNA]</scope>
    <source>
        <strain evidence="3 4">CBS 931.73</strain>
    </source>
</reference>
<dbReference type="InterPro" id="IPR008775">
    <property type="entry name" value="Phytyl_CoA_dOase-like"/>
</dbReference>
<organism evidence="3 4">
    <name type="scientific">Basidiobolus meristosporus CBS 931.73</name>
    <dbReference type="NCBI Taxonomy" id="1314790"/>
    <lineage>
        <taxon>Eukaryota</taxon>
        <taxon>Fungi</taxon>
        <taxon>Fungi incertae sedis</taxon>
        <taxon>Zoopagomycota</taxon>
        <taxon>Entomophthoromycotina</taxon>
        <taxon>Basidiobolomycetes</taxon>
        <taxon>Basidiobolales</taxon>
        <taxon>Basidiobolaceae</taxon>
        <taxon>Basidiobolus</taxon>
    </lineage>
</organism>
<dbReference type="PANTHER" id="PTHR20883:SF46">
    <property type="entry name" value="PHYTANOYL-COA HYDROXYLASE"/>
    <property type="match status" value="1"/>
</dbReference>
<gene>
    <name evidence="3" type="ORF">K493DRAFT_13106</name>
</gene>
<dbReference type="PANTHER" id="PTHR20883">
    <property type="entry name" value="PHYTANOYL-COA DIOXYGENASE DOMAIN CONTAINING 1"/>
    <property type="match status" value="1"/>
</dbReference>
<sequence>MKQRLKLTDEQILSFHRNGYLIVKNCLSEEEISQLTEECDTLINHVYLELDLLEHLGCVIEPWNCGYFESIEKESFKSNPQVYRNLRAELAEEVSSVILDTVPNICGQLLPTHQVDGKPRLYLCNEQYVVKPPNTGSSGQFEWHQDSQYMPEVCRSTPSVTCWATLDKVSEVTYHITF</sequence>
<evidence type="ECO:0000313" key="4">
    <source>
        <dbReference type="Proteomes" id="UP000193498"/>
    </source>
</evidence>
<evidence type="ECO:0000313" key="3">
    <source>
        <dbReference type="EMBL" id="ORY06819.1"/>
    </source>
</evidence>
<dbReference type="EMBL" id="MCFE01000013">
    <property type="protein sequence ID" value="ORY06819.1"/>
    <property type="molecule type" value="Genomic_DNA"/>
</dbReference>
<protein>
    <recommendedName>
        <fullName evidence="5">Phytanoyl-CoA dioxygenase</fullName>
    </recommendedName>
</protein>
<proteinExistence type="inferred from homology"/>
<keyword evidence="4" id="KW-1185">Reference proteome</keyword>
<dbReference type="Gene3D" id="2.60.120.620">
    <property type="entry name" value="q2cbj1_9rhob like domain"/>
    <property type="match status" value="1"/>
</dbReference>
<name>A0A1Y1Z973_9FUNG</name>
<comment type="caution">
    <text evidence="3">The sequence shown here is derived from an EMBL/GenBank/DDBJ whole genome shotgun (WGS) entry which is preliminary data.</text>
</comment>